<dbReference type="Proteomes" id="UP000204391">
    <property type="component" value="Chromosome"/>
</dbReference>
<sequence>MTQKIAVAFLHGAGTPDKDFAAEMIRKIKEGFSKKLGIENANQEIVFEAVFWSSVFEKEERELLKRLQKNADLDYLLLRRFVVEFLADAVAYQPTKQGSQNYDRVNAFLAESIRRLKQKAGQYAPLCIVSHSLGSVVASNYFYDLQFKQENIGPKTMTIKSDTPIEKAQTLALFYTIGSPLALWSMRYPDFGIPIHVPSPGLDKIHAHVQGEWINFYDKDDVLAFPLKGLNDYYQAAVTKDVKVNAGGWMTSWTPLSHNKYNTDVEVINPIVEGLVRTWKEVNE</sequence>
<dbReference type="AlphaFoldDB" id="A0A221MAF7"/>
<dbReference type="OrthoDB" id="70513at2"/>
<reference evidence="1 2" key="1">
    <citation type="journal article" date="2003" name="Int. J. Syst. Evol. Microbiol.">
        <title>Virgibacillus carmonensis sp. nov., Virgibacillus necropolis sp. nov. and Virgibacillus picturae sp. nov., three novel species isolated from deteriorated mural paintings, transfer of the species of the genus salibacillus to Virgibacillus, as Virgibacillus marismortui comb. nov. and Virgibacillus salexigens comb. nov., and emended description of the genus Virgibacillus.</title>
        <authorList>
            <person name="Heyrman J."/>
            <person name="Logan N.A."/>
            <person name="Busse H.J."/>
            <person name="Balcaen A."/>
            <person name="Lebbe L."/>
            <person name="Rodriguez-Diaz M."/>
            <person name="Swings J."/>
            <person name="De Vos P."/>
        </authorList>
    </citation>
    <scope>NUCLEOTIDE SEQUENCE [LARGE SCALE GENOMIC DNA]</scope>
    <source>
        <strain evidence="1 2">LMG 19488</strain>
    </source>
</reference>
<accession>A0A221MAF7</accession>
<evidence type="ECO:0000313" key="1">
    <source>
        <dbReference type="EMBL" id="ASN04619.1"/>
    </source>
</evidence>
<gene>
    <name evidence="1" type="ORF">CFK40_06110</name>
</gene>
<protein>
    <submittedName>
        <fullName evidence="1">Chemotaxis protein</fullName>
    </submittedName>
</protein>
<dbReference type="EMBL" id="CP022437">
    <property type="protein sequence ID" value="ASN04619.1"/>
    <property type="molecule type" value="Genomic_DNA"/>
</dbReference>
<evidence type="ECO:0000313" key="2">
    <source>
        <dbReference type="Proteomes" id="UP000204391"/>
    </source>
</evidence>
<keyword evidence="2" id="KW-1185">Reference proteome</keyword>
<proteinExistence type="predicted"/>
<dbReference type="SUPFAM" id="SSF53474">
    <property type="entry name" value="alpha/beta-Hydrolases"/>
    <property type="match status" value="1"/>
</dbReference>
<dbReference type="InterPro" id="IPR029058">
    <property type="entry name" value="AB_hydrolase_fold"/>
</dbReference>
<dbReference type="RefSeq" id="WP_089531470.1">
    <property type="nucleotide sequence ID" value="NZ_CP022437.1"/>
</dbReference>
<name>A0A221MAF7_9BACI</name>
<organism evidence="1 2">
    <name type="scientific">Virgibacillus necropolis</name>
    <dbReference type="NCBI Taxonomy" id="163877"/>
    <lineage>
        <taxon>Bacteria</taxon>
        <taxon>Bacillati</taxon>
        <taxon>Bacillota</taxon>
        <taxon>Bacilli</taxon>
        <taxon>Bacillales</taxon>
        <taxon>Bacillaceae</taxon>
        <taxon>Virgibacillus</taxon>
    </lineage>
</organism>
<dbReference type="KEGG" id="vne:CFK40_06110"/>